<proteinExistence type="predicted"/>
<protein>
    <submittedName>
        <fullName evidence="1">Uncharacterized protein</fullName>
    </submittedName>
</protein>
<name>A0A931EZV7_9ACTN</name>
<evidence type="ECO:0000313" key="1">
    <source>
        <dbReference type="EMBL" id="MBF8185633.1"/>
    </source>
</evidence>
<dbReference type="Proteomes" id="UP000605361">
    <property type="component" value="Unassembled WGS sequence"/>
</dbReference>
<evidence type="ECO:0000313" key="2">
    <source>
        <dbReference type="Proteomes" id="UP000605361"/>
    </source>
</evidence>
<comment type="caution">
    <text evidence="1">The sequence shown here is derived from an EMBL/GenBank/DDBJ whole genome shotgun (WGS) entry which is preliminary data.</text>
</comment>
<gene>
    <name evidence="1" type="ORF">ITP53_07755</name>
</gene>
<dbReference type="Gene3D" id="2.60.120.200">
    <property type="match status" value="1"/>
</dbReference>
<accession>A0A931EZV7</accession>
<dbReference type="EMBL" id="JADOGI010000016">
    <property type="protein sequence ID" value="MBF8185633.1"/>
    <property type="molecule type" value="Genomic_DNA"/>
</dbReference>
<organism evidence="1 2">
    <name type="scientific">Nonomuraea cypriaca</name>
    <dbReference type="NCBI Taxonomy" id="1187855"/>
    <lineage>
        <taxon>Bacteria</taxon>
        <taxon>Bacillati</taxon>
        <taxon>Actinomycetota</taxon>
        <taxon>Actinomycetes</taxon>
        <taxon>Streptosporangiales</taxon>
        <taxon>Streptosporangiaceae</taxon>
        <taxon>Nonomuraea</taxon>
    </lineage>
</organism>
<sequence length="49" mass="5671">MDEFRVYDRALSTAELTLLRFSNTNRIPGLTAHLPMNAIVPPGERWEDR</sequence>
<reference evidence="1" key="1">
    <citation type="submission" date="2020-11" db="EMBL/GenBank/DDBJ databases">
        <title>Whole-genome analyses of Nonomuraea sp. K274.</title>
        <authorList>
            <person name="Veyisoglu A."/>
        </authorList>
    </citation>
    <scope>NUCLEOTIDE SEQUENCE</scope>
    <source>
        <strain evidence="1">K274</strain>
    </source>
</reference>
<dbReference type="RefSeq" id="WP_195894615.1">
    <property type="nucleotide sequence ID" value="NZ_JADOGI010000016.1"/>
</dbReference>
<keyword evidence="2" id="KW-1185">Reference proteome</keyword>
<dbReference type="AlphaFoldDB" id="A0A931EZV7"/>